<gene>
    <name evidence="1" type="ORF">SAMN04488005_1310</name>
</gene>
<dbReference type="AlphaFoldDB" id="A0A1I6GA99"/>
<dbReference type="EMBL" id="FOYP01000001">
    <property type="protein sequence ID" value="SFR39007.1"/>
    <property type="molecule type" value="Genomic_DNA"/>
</dbReference>
<evidence type="ECO:0000313" key="2">
    <source>
        <dbReference type="Proteomes" id="UP000199478"/>
    </source>
</evidence>
<sequence>MGVILLVSAQNTCTDGGLSDQYPYKSTHRTGENTMKRHLIVLTILCGCSTEANHIGNPLLLPLSALSTGISNAAYNQRRGQVEIYVKSNHTAIMGDIVNGGGDHIARAMDIAGIAPEDRPTRLIQLKSDQGLYQTSPEALITALMVYG</sequence>
<protein>
    <submittedName>
        <fullName evidence="1">Uncharacterized protein</fullName>
    </submittedName>
</protein>
<name>A0A1I6GA99_9RHOB</name>
<dbReference type="Proteomes" id="UP000199478">
    <property type="component" value="Unassembled WGS sequence"/>
</dbReference>
<proteinExistence type="predicted"/>
<organism evidence="1 2">
    <name type="scientific">Yoonia tamlensis</name>
    <dbReference type="NCBI Taxonomy" id="390270"/>
    <lineage>
        <taxon>Bacteria</taxon>
        <taxon>Pseudomonadati</taxon>
        <taxon>Pseudomonadota</taxon>
        <taxon>Alphaproteobacteria</taxon>
        <taxon>Rhodobacterales</taxon>
        <taxon>Paracoccaceae</taxon>
        <taxon>Yoonia</taxon>
    </lineage>
</organism>
<accession>A0A1I6GA99</accession>
<evidence type="ECO:0000313" key="1">
    <source>
        <dbReference type="EMBL" id="SFR39007.1"/>
    </source>
</evidence>
<reference evidence="2" key="1">
    <citation type="submission" date="2016-10" db="EMBL/GenBank/DDBJ databases">
        <authorList>
            <person name="Varghese N."/>
            <person name="Submissions S."/>
        </authorList>
    </citation>
    <scope>NUCLEOTIDE SEQUENCE [LARGE SCALE GENOMIC DNA]</scope>
    <source>
        <strain evidence="2">DSM 26879</strain>
    </source>
</reference>
<keyword evidence="2" id="KW-1185">Reference proteome</keyword>
<dbReference type="STRING" id="390270.SAMN04488005_1310"/>